<organism evidence="1">
    <name type="scientific">Mycobacterium avium subsp. hominissuis</name>
    <dbReference type="NCBI Taxonomy" id="439334"/>
    <lineage>
        <taxon>Bacteria</taxon>
        <taxon>Bacillati</taxon>
        <taxon>Actinomycetota</taxon>
        <taxon>Actinomycetes</taxon>
        <taxon>Mycobacteriales</taxon>
        <taxon>Mycobacteriaceae</taxon>
        <taxon>Mycobacterium</taxon>
        <taxon>Mycobacterium avium complex (MAC)</taxon>
    </lineage>
</organism>
<dbReference type="EMBL" id="KM105871">
    <property type="protein sequence ID" value="AIL92371.1"/>
    <property type="molecule type" value="Genomic_DNA"/>
</dbReference>
<proteinExistence type="predicted"/>
<sequence length="104" mass="11692">MATTLLLVESKPIAPQRVDEYHKWHEQIHIPEMLSVDGFVSARRWRADNGESFVTLYEIDTDVDTARANLKAALQGGQMSKPVAVETQPPPVMRYLSLVDETIA</sequence>
<protein>
    <submittedName>
        <fullName evidence="1">Uncharacterized protein</fullName>
    </submittedName>
</protein>
<accession>A0A088DJ95</accession>
<reference evidence="1" key="1">
    <citation type="journal article" date="2014" name="FEBS Lett.">
        <title>Identification and comparative analysis of a genomic island in Mycobacterium avium subsp. hominissuis.</title>
        <authorList>
            <person name="Lahiri A."/>
            <person name="Sanchini A."/>
            <person name="Semmler T."/>
            <person name="Schafer H."/>
            <person name="Lewin A."/>
        </authorList>
    </citation>
    <scope>NUCLEOTIDE SEQUENCE</scope>
    <source>
        <strain evidence="1">2721</strain>
    </source>
</reference>
<dbReference type="AlphaFoldDB" id="A0A088DJ95"/>
<name>A0A088DJ95_MYCAV</name>
<dbReference type="RefSeq" id="WP_033725294.1">
    <property type="nucleotide sequence ID" value="NZ_FKJL01000043.1"/>
</dbReference>
<evidence type="ECO:0000313" key="1">
    <source>
        <dbReference type="EMBL" id="AIL92371.1"/>
    </source>
</evidence>